<reference evidence="1" key="1">
    <citation type="journal article" date="2004" name="Nature">
        <title>Genome duplication in the teleost fish Tetraodon nigroviridis reveals the early vertebrate proto-karyotype.</title>
        <authorList>
            <person name="Jaillon O."/>
            <person name="Aury J.-M."/>
            <person name="Brunet F."/>
            <person name="Petit J.-L."/>
            <person name="Stange-Thomann N."/>
            <person name="Mauceli E."/>
            <person name="Bouneau L."/>
            <person name="Fischer C."/>
            <person name="Ozouf-Costaz C."/>
            <person name="Bernot A."/>
            <person name="Nicaud S."/>
            <person name="Jaffe D."/>
            <person name="Fisher S."/>
            <person name="Lutfalla G."/>
            <person name="Dossat C."/>
            <person name="Segurens B."/>
            <person name="Dasilva C."/>
            <person name="Salanoubat M."/>
            <person name="Levy M."/>
            <person name="Boudet N."/>
            <person name="Castellano S."/>
            <person name="Anthouard V."/>
            <person name="Jubin C."/>
            <person name="Castelli V."/>
            <person name="Katinka M."/>
            <person name="Vacherie B."/>
            <person name="Biemont C."/>
            <person name="Skalli Z."/>
            <person name="Cattolico L."/>
            <person name="Poulain J."/>
            <person name="De Berardinis V."/>
            <person name="Cruaud C."/>
            <person name="Duprat S."/>
            <person name="Brottier P."/>
            <person name="Coutanceau J.-P."/>
            <person name="Gouzy J."/>
            <person name="Parra G."/>
            <person name="Lardier G."/>
            <person name="Chapple C."/>
            <person name="McKernan K.J."/>
            <person name="McEwan P."/>
            <person name="Bosak S."/>
            <person name="Kellis M."/>
            <person name="Volff J.-N."/>
            <person name="Guigo R."/>
            <person name="Zody M.C."/>
            <person name="Mesirov J."/>
            <person name="Lindblad-Toh K."/>
            <person name="Birren B."/>
            <person name="Nusbaum C."/>
            <person name="Kahn D."/>
            <person name="Robinson-Rechavi M."/>
            <person name="Laudet V."/>
            <person name="Schachter V."/>
            <person name="Quetier F."/>
            <person name="Saurin W."/>
            <person name="Scarpelli C."/>
            <person name="Wincker P."/>
            <person name="Lander E.S."/>
            <person name="Weissenbach J."/>
            <person name="Roest Crollius H."/>
        </authorList>
    </citation>
    <scope>NUCLEOTIDE SEQUENCE [LARGE SCALE GENOMIC DNA]</scope>
</reference>
<gene>
    <name evidence="1" type="ORF">GSTENG00032009001</name>
</gene>
<accession>Q4RMJ0</accession>
<sequence>MSHVAHLQRLRIHLHFSPHDPERMPPCAVHRHTTYCKSPVPTTSAISSVRAIPTLTSPPPGDSHQAEVCGAFQQGKDSGSSSSKEYYFASVLLKRREKVWKMKAGRERLQLFRASALQTITNSGSDDTLILSS</sequence>
<name>Q4RMJ0_TETNG</name>
<proteinExistence type="predicted"/>
<dbReference type="KEGG" id="tng:GSTEN00032009G001"/>
<protein>
    <submittedName>
        <fullName evidence="1">Chromosome 10 SCAF15019, whole genome shotgun sequence</fullName>
    </submittedName>
</protein>
<dbReference type="AlphaFoldDB" id="Q4RMJ0"/>
<reference evidence="1" key="2">
    <citation type="submission" date="2004-02" db="EMBL/GenBank/DDBJ databases">
        <authorList>
            <consortium name="Genoscope"/>
            <consortium name="Whitehead Institute Centre for Genome Research"/>
        </authorList>
    </citation>
    <scope>NUCLEOTIDE SEQUENCE</scope>
</reference>
<evidence type="ECO:0000313" key="1">
    <source>
        <dbReference type="EMBL" id="CAG10392.1"/>
    </source>
</evidence>
<organism evidence="1">
    <name type="scientific">Tetraodon nigroviridis</name>
    <name type="common">Spotted green pufferfish</name>
    <name type="synonym">Chelonodon nigroviridis</name>
    <dbReference type="NCBI Taxonomy" id="99883"/>
    <lineage>
        <taxon>Eukaryota</taxon>
        <taxon>Metazoa</taxon>
        <taxon>Chordata</taxon>
        <taxon>Craniata</taxon>
        <taxon>Vertebrata</taxon>
        <taxon>Euteleostomi</taxon>
        <taxon>Actinopterygii</taxon>
        <taxon>Neopterygii</taxon>
        <taxon>Teleostei</taxon>
        <taxon>Neoteleostei</taxon>
        <taxon>Acanthomorphata</taxon>
        <taxon>Eupercaria</taxon>
        <taxon>Tetraodontiformes</taxon>
        <taxon>Tetradontoidea</taxon>
        <taxon>Tetraodontidae</taxon>
        <taxon>Tetraodon</taxon>
    </lineage>
</organism>
<dbReference type="EMBL" id="CAAE01015019">
    <property type="protein sequence ID" value="CAG10392.1"/>
    <property type="molecule type" value="Genomic_DNA"/>
</dbReference>